<reference evidence="1 2" key="1">
    <citation type="submission" date="2019-07" db="EMBL/GenBank/DDBJ databases">
        <title>Whole genome shotgun sequence of Swaminathania salitolerans NBRC 104436.</title>
        <authorList>
            <person name="Hosoyama A."/>
            <person name="Uohara A."/>
            <person name="Ohji S."/>
            <person name="Ichikawa N."/>
        </authorList>
    </citation>
    <scope>NUCLEOTIDE SEQUENCE [LARGE SCALE GENOMIC DNA]</scope>
    <source>
        <strain evidence="1 2">NBRC 104436</strain>
    </source>
</reference>
<evidence type="ECO:0000313" key="1">
    <source>
        <dbReference type="EMBL" id="GEL02054.1"/>
    </source>
</evidence>
<protein>
    <recommendedName>
        <fullName evidence="3">Septation inhibitor protein</fullName>
    </recommendedName>
</protein>
<keyword evidence="2" id="KW-1185">Reference proteome</keyword>
<evidence type="ECO:0000313" key="2">
    <source>
        <dbReference type="Proteomes" id="UP000321405"/>
    </source>
</evidence>
<gene>
    <name evidence="1" type="ORF">SSA02_12170</name>
</gene>
<dbReference type="Proteomes" id="UP000321405">
    <property type="component" value="Unassembled WGS sequence"/>
</dbReference>
<dbReference type="RefSeq" id="WP_147093090.1">
    <property type="nucleotide sequence ID" value="NZ_BJVC01000002.1"/>
</dbReference>
<organism evidence="1 2">
    <name type="scientific">Swaminathania salitolerans</name>
    <dbReference type="NCBI Taxonomy" id="182838"/>
    <lineage>
        <taxon>Bacteria</taxon>
        <taxon>Pseudomonadati</taxon>
        <taxon>Pseudomonadota</taxon>
        <taxon>Alphaproteobacteria</taxon>
        <taxon>Acetobacterales</taxon>
        <taxon>Acetobacteraceae</taxon>
        <taxon>Swaminathania</taxon>
    </lineage>
</organism>
<dbReference type="Pfam" id="PF04977">
    <property type="entry name" value="DivIC"/>
    <property type="match status" value="1"/>
</dbReference>
<dbReference type="EMBL" id="BJVC01000002">
    <property type="protein sequence ID" value="GEL02054.1"/>
    <property type="molecule type" value="Genomic_DNA"/>
</dbReference>
<sequence length="109" mass="12556">MQIVRAIRRFLRVVVPPTLFLGLTAYFGWNAVHGEHGINAYHTQTKLMEDARQAEQDANAEQAVWRRRVASLNERALDADMLDERSRAMLNLAREGDTVIPYGPHDRLW</sequence>
<accession>A0A511BQY2</accession>
<name>A0A511BQY2_9PROT</name>
<comment type="caution">
    <text evidence="1">The sequence shown here is derived from an EMBL/GenBank/DDBJ whole genome shotgun (WGS) entry which is preliminary data.</text>
</comment>
<evidence type="ECO:0008006" key="3">
    <source>
        <dbReference type="Google" id="ProtNLM"/>
    </source>
</evidence>
<proteinExistence type="predicted"/>
<dbReference type="InterPro" id="IPR007060">
    <property type="entry name" value="FtsL/DivIC"/>
</dbReference>
<dbReference type="OrthoDB" id="9815600at2"/>
<dbReference type="AlphaFoldDB" id="A0A511BQY2"/>